<dbReference type="Proteomes" id="UP000077428">
    <property type="component" value="Unassembled WGS sequence"/>
</dbReference>
<dbReference type="AlphaFoldDB" id="A0A166BCV4"/>
<keyword evidence="5" id="KW-0812">Transmembrane</keyword>
<dbReference type="SUPFAM" id="SSF51126">
    <property type="entry name" value="Pectin lyase-like"/>
    <property type="match status" value="1"/>
</dbReference>
<evidence type="ECO:0000256" key="2">
    <source>
        <dbReference type="ARBA" id="ARBA00022737"/>
    </source>
</evidence>
<accession>A0A166BCV4</accession>
<sequence length="692" mass="76125">MGKKSLVIIFSLLILITLNTCMAQEINNTTDSIQNTSYKLDYTLSKSNNDLISTHIDVVSNNTFDVKGDYFKVKLSDKNNNSIKNAQIVFSINGANHKCITNNWGIASFQLKVNDGSYKIISKFNGDSKYKSCLKTTTIYMKNTLIVEKGLNNSEIQHIIDKAKANNVILFKGDSYENVHLLINKRLTLISNSNTVFKSTLPNPVILISGKSSSSTTIKGFKIQSSGNAIEIKNSDYVTIINNEITSKSNAIVANNVNYLNITKNTIVKNSKSAIVIALANHTYITNNKISNNEGSGIVLAKSKYTYIFHNTISNNKHHGIYTLSKIGNVNYGEGPQNLNIAHNTIKNNAKDGIYIYSAGNNIGVYANTITSNGENGIKISRIGSNTMQSNVISDNNQAGIKFSDGYVMPKNQKISYNVILNNRFREVEAKETYYEENGERLNLGDNWYSDVGTICPKIKSNNLRFIVKQVGSNQFQAAFYDSNGNIASKLPDRTLKYQINNGQSITIKISGGTATFTVDANDKDTIKAEVDLSKRSNVYDSKTPNKDTSKMNGKTPSYTYPSIKSPDYGGDGGQGNGNGGTSQGNNNANGTSAQTGDYKHNTTKNKNSNPSSTSLEPLNNDLESQKLSDSMSASGDGFNNHENSKQSVVKQIVLDEENIVKLSGISFIILLFLLTIALYYRRDIKEMNSKK</sequence>
<dbReference type="NCBIfam" id="TIGR03804">
    <property type="entry name" value="para_beta_helix"/>
    <property type="match status" value="1"/>
</dbReference>
<comment type="pathway">
    <text evidence="1">Protein modification; protein ubiquitination.</text>
</comment>
<feature type="compositionally biased region" description="Low complexity" evidence="4">
    <location>
        <begin position="605"/>
        <end position="615"/>
    </location>
</feature>
<keyword evidence="8" id="KW-1185">Reference proteome</keyword>
<keyword evidence="2" id="KW-0677">Repeat</keyword>
<dbReference type="PANTHER" id="PTHR22990:SF15">
    <property type="entry name" value="F-BOX ONLY PROTEIN 10"/>
    <property type="match status" value="1"/>
</dbReference>
<evidence type="ECO:0000313" key="7">
    <source>
        <dbReference type="EMBL" id="KZX13163.1"/>
    </source>
</evidence>
<keyword evidence="5" id="KW-1133">Transmembrane helix</keyword>
<gene>
    <name evidence="7" type="ORF">MBORA_08390</name>
</gene>
<keyword evidence="3" id="KW-0833">Ubl conjugation pathway</keyword>
<feature type="domain" description="Right handed beta helix" evidence="6">
    <location>
        <begin position="208"/>
        <end position="362"/>
    </location>
</feature>
<dbReference type="OrthoDB" id="78479at2157"/>
<proteinExistence type="predicted"/>
<dbReference type="EMBL" id="LWMU01000057">
    <property type="protein sequence ID" value="KZX13163.1"/>
    <property type="molecule type" value="Genomic_DNA"/>
</dbReference>
<dbReference type="Gene3D" id="2.160.20.10">
    <property type="entry name" value="Single-stranded right-handed beta-helix, Pectin lyase-like"/>
    <property type="match status" value="1"/>
</dbReference>
<dbReference type="InterPro" id="IPR051550">
    <property type="entry name" value="SCF-Subunits/Alg-Epimerases"/>
</dbReference>
<evidence type="ECO:0000259" key="6">
    <source>
        <dbReference type="Pfam" id="PF13229"/>
    </source>
</evidence>
<dbReference type="Pfam" id="PF13229">
    <property type="entry name" value="Beta_helix"/>
    <property type="match status" value="1"/>
</dbReference>
<feature type="compositionally biased region" description="Polar residues" evidence="4">
    <location>
        <begin position="551"/>
        <end position="563"/>
    </location>
</feature>
<feature type="transmembrane region" description="Helical" evidence="5">
    <location>
        <begin position="660"/>
        <end position="681"/>
    </location>
</feature>
<dbReference type="InterPro" id="IPR039448">
    <property type="entry name" value="Beta_helix"/>
</dbReference>
<organism evidence="7 8">
    <name type="scientific">Methanobrevibacter oralis</name>
    <dbReference type="NCBI Taxonomy" id="66851"/>
    <lineage>
        <taxon>Archaea</taxon>
        <taxon>Methanobacteriati</taxon>
        <taxon>Methanobacteriota</taxon>
        <taxon>Methanomada group</taxon>
        <taxon>Methanobacteria</taxon>
        <taxon>Methanobacteriales</taxon>
        <taxon>Methanobacteriaceae</taxon>
        <taxon>Methanobrevibacter</taxon>
    </lineage>
</organism>
<dbReference type="PANTHER" id="PTHR22990">
    <property type="entry name" value="F-BOX ONLY PROTEIN"/>
    <property type="match status" value="1"/>
</dbReference>
<comment type="caution">
    <text evidence="7">The sequence shown here is derived from an EMBL/GenBank/DDBJ whole genome shotgun (WGS) entry which is preliminary data.</text>
</comment>
<dbReference type="SMART" id="SM00710">
    <property type="entry name" value="PbH1"/>
    <property type="match status" value="8"/>
</dbReference>
<evidence type="ECO:0000256" key="1">
    <source>
        <dbReference type="ARBA" id="ARBA00004906"/>
    </source>
</evidence>
<dbReference type="InterPro" id="IPR012334">
    <property type="entry name" value="Pectin_lyas_fold"/>
</dbReference>
<evidence type="ECO:0000313" key="8">
    <source>
        <dbReference type="Proteomes" id="UP000077428"/>
    </source>
</evidence>
<reference evidence="8" key="1">
    <citation type="journal article" date="2016" name="Genome Announc.">
        <title>Draft Genome Sequences of Methanobrevibacter curvatus DSM11111, Methanobrevibacter cuticularis DSM11139, Methanobrevibacter filiformis DSM11501, and Methanobrevibacter oralis DSM7256.</title>
        <authorList>
            <person name="Poehlein A."/>
            <person name="Seedorf H."/>
        </authorList>
    </citation>
    <scope>NUCLEOTIDE SEQUENCE [LARGE SCALE GENOMIC DNA]</scope>
    <source>
        <strain evidence="8">DSM 7256 / JCM 30027 / ZR</strain>
    </source>
</reference>
<feature type="region of interest" description="Disordered" evidence="4">
    <location>
        <begin position="538"/>
        <end position="620"/>
    </location>
</feature>
<dbReference type="InterPro" id="IPR006626">
    <property type="entry name" value="PbH1"/>
</dbReference>
<protein>
    <recommendedName>
        <fullName evidence="6">Right handed beta helix domain-containing protein</fullName>
    </recommendedName>
</protein>
<evidence type="ECO:0000256" key="3">
    <source>
        <dbReference type="ARBA" id="ARBA00022786"/>
    </source>
</evidence>
<dbReference type="InterPro" id="IPR022441">
    <property type="entry name" value="Para_beta_helix_rpt-2"/>
</dbReference>
<keyword evidence="5" id="KW-0472">Membrane</keyword>
<dbReference type="InterPro" id="IPR011050">
    <property type="entry name" value="Pectin_lyase_fold/virulence"/>
</dbReference>
<dbReference type="PATRIC" id="fig|66851.6.peg.926"/>
<feature type="compositionally biased region" description="Gly residues" evidence="4">
    <location>
        <begin position="570"/>
        <end position="583"/>
    </location>
</feature>
<feature type="compositionally biased region" description="Low complexity" evidence="4">
    <location>
        <begin position="584"/>
        <end position="597"/>
    </location>
</feature>
<dbReference type="RefSeq" id="WP_063720275.1">
    <property type="nucleotide sequence ID" value="NZ_CAJVUI010000008.1"/>
</dbReference>
<evidence type="ECO:0000256" key="4">
    <source>
        <dbReference type="SAM" id="MobiDB-lite"/>
    </source>
</evidence>
<evidence type="ECO:0000256" key="5">
    <source>
        <dbReference type="SAM" id="Phobius"/>
    </source>
</evidence>
<name>A0A166BCV4_METOA</name>
<dbReference type="STRING" id="66851.MBORA_08390"/>